<dbReference type="EC" id="2.1.1.298" evidence="4"/>
<dbReference type="GO" id="GO:0005829">
    <property type="term" value="C:cytosol"/>
    <property type="evidence" value="ECO:0007669"/>
    <property type="project" value="TreeGrafter"/>
</dbReference>
<dbReference type="EMBL" id="CP072110">
    <property type="protein sequence ID" value="QTH63715.1"/>
    <property type="molecule type" value="Genomic_DNA"/>
</dbReference>
<keyword evidence="6" id="KW-0689">Ribosomal protein</keyword>
<dbReference type="SUPFAM" id="SSF53335">
    <property type="entry name" value="S-adenosyl-L-methionine-dependent methyltransferases"/>
    <property type="match status" value="1"/>
</dbReference>
<keyword evidence="2 4" id="KW-0808">Transferase</keyword>
<dbReference type="InterPro" id="IPR007848">
    <property type="entry name" value="Small_mtfrase_dom"/>
</dbReference>
<accession>A0A975DDL9</accession>
<comment type="catalytic activity">
    <reaction evidence="4">
        <text>L-glutaminyl-[ribosomal protein uL3] + S-adenosyl-L-methionine = N(5)-methyl-L-glutaminyl-[ribosomal protein uL3] + S-adenosyl-L-homocysteine + H(+)</text>
        <dbReference type="Rhea" id="RHEA:45020"/>
        <dbReference type="Rhea" id="RHEA-COMP:11063"/>
        <dbReference type="Rhea" id="RHEA-COMP:11064"/>
        <dbReference type="ChEBI" id="CHEBI:15378"/>
        <dbReference type="ChEBI" id="CHEBI:30011"/>
        <dbReference type="ChEBI" id="CHEBI:57856"/>
        <dbReference type="ChEBI" id="CHEBI:59789"/>
        <dbReference type="ChEBI" id="CHEBI:61891"/>
        <dbReference type="EC" id="2.1.1.298"/>
    </reaction>
</comment>
<evidence type="ECO:0000259" key="5">
    <source>
        <dbReference type="Pfam" id="PF05175"/>
    </source>
</evidence>
<dbReference type="NCBIfam" id="TIGR03533">
    <property type="entry name" value="L3_gln_methyl"/>
    <property type="match status" value="1"/>
</dbReference>
<reference evidence="6" key="1">
    <citation type="submission" date="2021-03" db="EMBL/GenBank/DDBJ databases">
        <title>Description of Psychrosphaera ytuae sp. nov. isolated from deep sea sediment of South China Sea.</title>
        <authorList>
            <person name="Zhang J."/>
            <person name="Xu X.-D."/>
        </authorList>
    </citation>
    <scope>NUCLEOTIDE SEQUENCE</scope>
    <source>
        <strain evidence="6">MTZ26</strain>
    </source>
</reference>
<keyword evidence="6" id="KW-0687">Ribonucleoprotein</keyword>
<dbReference type="Proteomes" id="UP000682739">
    <property type="component" value="Chromosome"/>
</dbReference>
<comment type="similarity">
    <text evidence="4">Belongs to the protein N5-glutamine methyltransferase family. PrmB subfamily.</text>
</comment>
<evidence type="ECO:0000313" key="7">
    <source>
        <dbReference type="Proteomes" id="UP000682739"/>
    </source>
</evidence>
<dbReference type="RefSeq" id="WP_208831770.1">
    <property type="nucleotide sequence ID" value="NZ_CP072110.1"/>
</dbReference>
<dbReference type="InterPro" id="IPR004556">
    <property type="entry name" value="HemK-like"/>
</dbReference>
<dbReference type="FunFam" id="3.40.50.150:FF:000042">
    <property type="entry name" value="50S ribosomal protein L3 glutamine methyltransferase"/>
    <property type="match status" value="1"/>
</dbReference>
<proteinExistence type="inferred from homology"/>
<evidence type="ECO:0000256" key="1">
    <source>
        <dbReference type="ARBA" id="ARBA00022603"/>
    </source>
</evidence>
<dbReference type="Pfam" id="PF05175">
    <property type="entry name" value="MTS"/>
    <property type="match status" value="1"/>
</dbReference>
<dbReference type="AlphaFoldDB" id="A0A975DDL9"/>
<gene>
    <name evidence="4 6" type="primary">prmB</name>
    <name evidence="6" type="ORF">J1N51_13500</name>
</gene>
<protein>
    <recommendedName>
        <fullName evidence="4">Ribosomal protein uL3 glutamine methyltransferase</fullName>
        <shortName evidence="4">uL3 MTase</shortName>
        <ecNumber evidence="4">2.1.1.298</ecNumber>
    </recommendedName>
    <alternativeName>
        <fullName evidence="4">N5-glutamine methyltransferase PrmB</fullName>
    </alternativeName>
</protein>
<dbReference type="InterPro" id="IPR029063">
    <property type="entry name" value="SAM-dependent_MTases_sf"/>
</dbReference>
<dbReference type="PANTHER" id="PTHR47806">
    <property type="entry name" value="50S RIBOSOMAL PROTEIN L3 GLUTAMINE METHYLTRANSFERASE"/>
    <property type="match status" value="1"/>
</dbReference>
<dbReference type="InterPro" id="IPR002052">
    <property type="entry name" value="DNA_methylase_N6_adenine_CS"/>
</dbReference>
<keyword evidence="1 4" id="KW-0489">Methyltransferase</keyword>
<evidence type="ECO:0000256" key="2">
    <source>
        <dbReference type="ARBA" id="ARBA00022679"/>
    </source>
</evidence>
<feature type="domain" description="Methyltransferase small" evidence="5">
    <location>
        <begin position="138"/>
        <end position="220"/>
    </location>
</feature>
<evidence type="ECO:0000256" key="3">
    <source>
        <dbReference type="ARBA" id="ARBA00022691"/>
    </source>
</evidence>
<evidence type="ECO:0000256" key="4">
    <source>
        <dbReference type="HAMAP-Rule" id="MF_02125"/>
    </source>
</evidence>
<evidence type="ECO:0000313" key="6">
    <source>
        <dbReference type="EMBL" id="QTH63715.1"/>
    </source>
</evidence>
<dbReference type="NCBIfam" id="TIGR00536">
    <property type="entry name" value="hemK_fam"/>
    <property type="match status" value="1"/>
</dbReference>
<dbReference type="GO" id="GO:0003676">
    <property type="term" value="F:nucleic acid binding"/>
    <property type="evidence" value="ECO:0007669"/>
    <property type="project" value="InterPro"/>
</dbReference>
<organism evidence="6 7">
    <name type="scientific">Psychrosphaera ytuae</name>
    <dbReference type="NCBI Taxonomy" id="2820710"/>
    <lineage>
        <taxon>Bacteria</taxon>
        <taxon>Pseudomonadati</taxon>
        <taxon>Pseudomonadota</taxon>
        <taxon>Gammaproteobacteria</taxon>
        <taxon>Alteromonadales</taxon>
        <taxon>Pseudoalteromonadaceae</taxon>
        <taxon>Psychrosphaera</taxon>
    </lineage>
</organism>
<dbReference type="GO" id="GO:0032259">
    <property type="term" value="P:methylation"/>
    <property type="evidence" value="ECO:0007669"/>
    <property type="project" value="UniProtKB-KW"/>
</dbReference>
<name>A0A975DDL9_9GAMM</name>
<dbReference type="PANTHER" id="PTHR47806:SF1">
    <property type="entry name" value="RIBOSOMAL PROTEIN UL3 GLUTAMINE METHYLTRANSFERASE"/>
    <property type="match status" value="1"/>
</dbReference>
<dbReference type="CDD" id="cd02440">
    <property type="entry name" value="AdoMet_MTases"/>
    <property type="match status" value="1"/>
</dbReference>
<keyword evidence="7" id="KW-1185">Reference proteome</keyword>
<dbReference type="PIRSF" id="PIRSF037167">
    <property type="entry name" value="Mtase_YfcB_prd"/>
    <property type="match status" value="1"/>
</dbReference>
<dbReference type="GO" id="GO:0005840">
    <property type="term" value="C:ribosome"/>
    <property type="evidence" value="ECO:0007669"/>
    <property type="project" value="UniProtKB-KW"/>
</dbReference>
<dbReference type="GO" id="GO:0036009">
    <property type="term" value="F:protein-glutamine N-methyltransferase activity"/>
    <property type="evidence" value="ECO:0007669"/>
    <property type="project" value="UniProtKB-UniRule"/>
</dbReference>
<dbReference type="InterPro" id="IPR017127">
    <property type="entry name" value="Ribosome_uL3_MTase"/>
</dbReference>
<dbReference type="PROSITE" id="PS00092">
    <property type="entry name" value="N6_MTASE"/>
    <property type="match status" value="1"/>
</dbReference>
<sequence length="314" mass="34676">MFEQPTLQELAEEAVQELSTANDVLRWAVSRFNESDIYFGHGTDNPWDEAFALLSWGLNIGPSVNAEVLSSKLTRSERARIINAVVARIETKKPAAYLTNLAYFVDLPFYVDENVLVPRSPIGELIKERFASVIDFEPNHILDLCTGSGCIAVACAYAFEEALVDGADISPEALAIADENIQRLGVEDRVTPYLSDVFSGLGDQKYDLIVSNPPYVDAEDIGDMPEEFHHEPEIGLGSGPDGLDITRIILKKAASHLTEHGVLIVEVGNSMVHLIDLLPEVPFNWIEFKNGGLGVFSITKKQLDEYQTLINETL</sequence>
<keyword evidence="3 4" id="KW-0949">S-adenosyl-L-methionine</keyword>
<dbReference type="HAMAP" id="MF_02125">
    <property type="entry name" value="L3_methyltr_PrmB"/>
    <property type="match status" value="1"/>
</dbReference>
<comment type="function">
    <text evidence="4">Methylates ribosomal protein uL3 on a specific glutamine residue.</text>
</comment>
<dbReference type="KEGG" id="psym:J1N51_13500"/>
<dbReference type="Gene3D" id="3.40.50.150">
    <property type="entry name" value="Vaccinia Virus protein VP39"/>
    <property type="match status" value="1"/>
</dbReference>